<dbReference type="AlphaFoldDB" id="A0A6H1ZBA4"/>
<accession>A0A6H1ZBA4</accession>
<gene>
    <name evidence="2" type="ORF">TM448A00151_0017</name>
    <name evidence="3" type="ORF">TM448B00189_0030</name>
</gene>
<proteinExistence type="predicted"/>
<organism evidence="2">
    <name type="scientific">viral metagenome</name>
    <dbReference type="NCBI Taxonomy" id="1070528"/>
    <lineage>
        <taxon>unclassified sequences</taxon>
        <taxon>metagenomes</taxon>
        <taxon>organismal metagenomes</taxon>
    </lineage>
</organism>
<sequence length="435" mass="50677">MTIELPKILDIPEKLLPIITECNNFRYFLAEGGRSGGKSQAIARWILYLCDQKKLRVVCGREIQHSVDESVYTIFVDLITSYKLPYHILATEIKHIKTKSSINFRGFREQGRQNIKGLEGVDILWVDEAQSITKETLDIIIPTIRKDKSKIYWTMNRFLETDAVWEKFWNRKDCLHISINYLENKFCPQKMKDEADICKQLSIDDYDHIWMGKPRKDGGILKVVTTSMYEALRGIRIDRPITKRLFTGDPSLGGDECVAYIINENGRKLDELFLHERDEMKIAGTWVAFANRSGVKDYAIDIIGFKGIADRIRELAPGCNMIECIGSGKSSRPDDFLNLRAEIYMYAMNEIQNKRVEYFDDKEMVKQLCDIRIKAINSRKIKIESKDDIRKRILRSPDRADAYVQGVFALQHCRPWRRMDAYSEKEELVFDWRAA</sequence>
<dbReference type="Pfam" id="PF04466">
    <property type="entry name" value="Terminase_3"/>
    <property type="match status" value="1"/>
</dbReference>
<dbReference type="InterPro" id="IPR052380">
    <property type="entry name" value="Viral_DNA_packaging_terminase"/>
</dbReference>
<protein>
    <submittedName>
        <fullName evidence="2">Putative terminase</fullName>
    </submittedName>
</protein>
<dbReference type="PANTHER" id="PTHR39184:SF1">
    <property type="entry name" value="PBSX PHAGE TERMINASE LARGE SUBUNIT"/>
    <property type="match status" value="1"/>
</dbReference>
<evidence type="ECO:0000313" key="3">
    <source>
        <dbReference type="EMBL" id="QJH94137.1"/>
    </source>
</evidence>
<dbReference type="EMBL" id="MT144596">
    <property type="protein sequence ID" value="QJH94137.1"/>
    <property type="molecule type" value="Genomic_DNA"/>
</dbReference>
<dbReference type="EMBL" id="MT143981">
    <property type="protein sequence ID" value="QJA44818.1"/>
    <property type="molecule type" value="Genomic_DNA"/>
</dbReference>
<dbReference type="InterPro" id="IPR035412">
    <property type="entry name" value="Terminase_L_N"/>
</dbReference>
<evidence type="ECO:0000313" key="2">
    <source>
        <dbReference type="EMBL" id="QJA44818.1"/>
    </source>
</evidence>
<evidence type="ECO:0000259" key="1">
    <source>
        <dbReference type="Pfam" id="PF04466"/>
    </source>
</evidence>
<dbReference type="InterPro" id="IPR027417">
    <property type="entry name" value="P-loop_NTPase"/>
</dbReference>
<reference evidence="2" key="1">
    <citation type="submission" date="2020-03" db="EMBL/GenBank/DDBJ databases">
        <title>The deep terrestrial virosphere.</title>
        <authorList>
            <person name="Holmfeldt K."/>
            <person name="Nilsson E."/>
            <person name="Simone D."/>
            <person name="Lopez-Fernandez M."/>
            <person name="Wu X."/>
            <person name="de Brujin I."/>
            <person name="Lundin D."/>
            <person name="Andersson A."/>
            <person name="Bertilsson S."/>
            <person name="Dopson M."/>
        </authorList>
    </citation>
    <scope>NUCLEOTIDE SEQUENCE</scope>
    <source>
        <strain evidence="2">TM448A00151</strain>
        <strain evidence="3">TM448B00189</strain>
    </source>
</reference>
<dbReference type="PANTHER" id="PTHR39184">
    <property type="match status" value="1"/>
</dbReference>
<name>A0A6H1ZBA4_9ZZZZ</name>
<dbReference type="Gene3D" id="3.30.420.240">
    <property type="match status" value="1"/>
</dbReference>
<dbReference type="Gene3D" id="3.40.50.300">
    <property type="entry name" value="P-loop containing nucleotide triphosphate hydrolases"/>
    <property type="match status" value="1"/>
</dbReference>
<feature type="domain" description="Phage terminase large subunit N-terminal" evidence="1">
    <location>
        <begin position="26"/>
        <end position="212"/>
    </location>
</feature>